<accession>A0A4R7FPU8</accession>
<evidence type="ECO:0000256" key="2">
    <source>
        <dbReference type="ARBA" id="ARBA00022679"/>
    </source>
</evidence>
<comment type="caution">
    <text evidence="3">The sequence shown here is derived from an EMBL/GenBank/DDBJ whole genome shotgun (WGS) entry which is preliminary data.</text>
</comment>
<dbReference type="OrthoDB" id="506201at2"/>
<evidence type="ECO:0000313" key="3">
    <source>
        <dbReference type="EMBL" id="TDS79668.1"/>
    </source>
</evidence>
<name>A0A4R7FPU8_9MICO</name>
<dbReference type="CDD" id="cd03801">
    <property type="entry name" value="GT4_PimA-like"/>
    <property type="match status" value="1"/>
</dbReference>
<proteinExistence type="predicted"/>
<dbReference type="EMBL" id="SOAM01000001">
    <property type="protein sequence ID" value="TDS79668.1"/>
    <property type="molecule type" value="Genomic_DNA"/>
</dbReference>
<dbReference type="AlphaFoldDB" id="A0A4R7FPU8"/>
<dbReference type="GO" id="GO:0016757">
    <property type="term" value="F:glycosyltransferase activity"/>
    <property type="evidence" value="ECO:0007669"/>
    <property type="project" value="UniProtKB-KW"/>
</dbReference>
<reference evidence="3 4" key="1">
    <citation type="submission" date="2019-03" db="EMBL/GenBank/DDBJ databases">
        <title>Genomic Encyclopedia of Archaeal and Bacterial Type Strains, Phase II (KMG-II): from individual species to whole genera.</title>
        <authorList>
            <person name="Goeker M."/>
        </authorList>
    </citation>
    <scope>NUCLEOTIDE SEQUENCE [LARGE SCALE GENOMIC DNA]</scope>
    <source>
        <strain evidence="3 4">DSM 24782</strain>
    </source>
</reference>
<keyword evidence="4" id="KW-1185">Reference proteome</keyword>
<keyword evidence="1" id="KW-0328">Glycosyltransferase</keyword>
<dbReference type="Proteomes" id="UP000295344">
    <property type="component" value="Unassembled WGS sequence"/>
</dbReference>
<dbReference type="SUPFAM" id="SSF53756">
    <property type="entry name" value="UDP-Glycosyltransferase/glycogen phosphorylase"/>
    <property type="match status" value="1"/>
</dbReference>
<dbReference type="PANTHER" id="PTHR12526">
    <property type="entry name" value="GLYCOSYLTRANSFERASE"/>
    <property type="match status" value="1"/>
</dbReference>
<organism evidence="3 4">
    <name type="scientific">Amnibacterium kyonggiense</name>
    <dbReference type="NCBI Taxonomy" id="595671"/>
    <lineage>
        <taxon>Bacteria</taxon>
        <taxon>Bacillati</taxon>
        <taxon>Actinomycetota</taxon>
        <taxon>Actinomycetes</taxon>
        <taxon>Micrococcales</taxon>
        <taxon>Microbacteriaceae</taxon>
        <taxon>Amnibacterium</taxon>
    </lineage>
</organism>
<evidence type="ECO:0000313" key="4">
    <source>
        <dbReference type="Proteomes" id="UP000295344"/>
    </source>
</evidence>
<sequence>MRSRLRPRVPRRDADGGPRVLLVCGRLDPEHDGVGDYVARLAAGLRSRGAAVRILHVGAPSGTAGARRVGRVWGPTALLRAAGASRGADVVHVQFAPSMYRFRPWIGALPLATRGRAVVTTLHEYGWWRWERLLPAAVWERLESARIADRETALLVPGSRAVVTTNAGHGSVLQERFAGGPLRTTIPIGANVEVDAELDRADARDRVRTELGIPAAATVVAFFGFVHPVKGLRYLAEALAQLSAEGREVHAIAIGGVESLALPGAEATAFEAELRGQIAAAGAAERLHLTGFAAPREVSRLLAAADAGVLPFTHGVTPKSGSLLTLLAHGLPTVVTAGEGTAPDLVDGDRVVVVDRVRDGAALAAGIRRVIDRPELAAEIAARGRAWSEEHDWSVIADRHLELYERVA</sequence>
<dbReference type="RefSeq" id="WP_133764037.1">
    <property type="nucleotide sequence ID" value="NZ_BAAARP010000001.1"/>
</dbReference>
<dbReference type="PANTHER" id="PTHR12526:SF510">
    <property type="entry name" value="D-INOSITOL 3-PHOSPHATE GLYCOSYLTRANSFERASE"/>
    <property type="match status" value="1"/>
</dbReference>
<gene>
    <name evidence="3" type="ORF">CLV52_0203</name>
</gene>
<protein>
    <submittedName>
        <fullName evidence="3">Glycosyltransferase involved in cell wall biosynthesis</fullName>
    </submittedName>
</protein>
<dbReference type="Gene3D" id="3.40.50.2000">
    <property type="entry name" value="Glycogen Phosphorylase B"/>
    <property type="match status" value="2"/>
</dbReference>
<evidence type="ECO:0000256" key="1">
    <source>
        <dbReference type="ARBA" id="ARBA00022676"/>
    </source>
</evidence>
<dbReference type="Pfam" id="PF13692">
    <property type="entry name" value="Glyco_trans_1_4"/>
    <property type="match status" value="1"/>
</dbReference>
<keyword evidence="2 3" id="KW-0808">Transferase</keyword>